<feature type="binding site" evidence="11">
    <location>
        <position position="45"/>
    </location>
    <ligand>
        <name>Mg(2+)</name>
        <dbReference type="ChEBI" id="CHEBI:18420"/>
    </ligand>
</feature>
<evidence type="ECO:0000256" key="4">
    <source>
        <dbReference type="ARBA" id="ARBA00022695"/>
    </source>
</evidence>
<dbReference type="InterPro" id="IPR043519">
    <property type="entry name" value="NT_sf"/>
</dbReference>
<feature type="binding site" evidence="11">
    <location>
        <position position="162"/>
    </location>
    <ligand>
        <name>ATP</name>
        <dbReference type="ChEBI" id="CHEBI:30616"/>
    </ligand>
</feature>
<evidence type="ECO:0000256" key="11">
    <source>
        <dbReference type="HAMAP-Rule" id="MF_01263"/>
    </source>
</evidence>
<dbReference type="NCBIfam" id="NF009814">
    <property type="entry name" value="PRK13299.1"/>
    <property type="match status" value="1"/>
</dbReference>
<feature type="binding site" evidence="11">
    <location>
        <position position="35"/>
    </location>
    <ligand>
        <name>CTP</name>
        <dbReference type="ChEBI" id="CHEBI:37563"/>
    </ligand>
</feature>
<dbReference type="Gene3D" id="1.20.58.560">
    <property type="match status" value="1"/>
</dbReference>
<keyword evidence="4 11" id="KW-0548">Nucleotidyltransferase</keyword>
<evidence type="ECO:0000256" key="1">
    <source>
        <dbReference type="ARBA" id="ARBA00001946"/>
    </source>
</evidence>
<keyword evidence="5 11" id="KW-0479">Metal-binding</keyword>
<dbReference type="Pfam" id="PF01743">
    <property type="entry name" value="PolyA_pol"/>
    <property type="match status" value="1"/>
</dbReference>
<dbReference type="GO" id="GO:0004810">
    <property type="term" value="F:CCA tRNA nucleotidyltransferase activity"/>
    <property type="evidence" value="ECO:0007669"/>
    <property type="project" value="UniProtKB-UniRule"/>
</dbReference>
<dbReference type="OrthoDB" id="9805698at2"/>
<dbReference type="Gene3D" id="3.30.460.10">
    <property type="entry name" value="Beta Polymerase, domain 2"/>
    <property type="match status" value="1"/>
</dbReference>
<evidence type="ECO:0000256" key="8">
    <source>
        <dbReference type="ARBA" id="ARBA00022840"/>
    </source>
</evidence>
<feature type="binding site" evidence="11">
    <location>
        <position position="47"/>
    </location>
    <ligand>
        <name>Mg(2+)</name>
        <dbReference type="ChEBI" id="CHEBI:18420"/>
    </ligand>
</feature>
<evidence type="ECO:0000259" key="12">
    <source>
        <dbReference type="Pfam" id="PF01743"/>
    </source>
</evidence>
<feature type="binding site" evidence="11">
    <location>
        <position position="32"/>
    </location>
    <ligand>
        <name>ATP</name>
        <dbReference type="ChEBI" id="CHEBI:30616"/>
    </ligand>
</feature>
<dbReference type="Proteomes" id="UP000004322">
    <property type="component" value="Unassembled WGS sequence"/>
</dbReference>
<dbReference type="EC" id="2.7.7.72" evidence="11"/>
<dbReference type="SUPFAM" id="SSF81301">
    <property type="entry name" value="Nucleotidyltransferase"/>
    <property type="match status" value="1"/>
</dbReference>
<dbReference type="GO" id="GO:0001680">
    <property type="term" value="P:tRNA 3'-terminal CCA addition"/>
    <property type="evidence" value="ECO:0007669"/>
    <property type="project" value="UniProtKB-UniRule"/>
</dbReference>
<dbReference type="eggNOG" id="COG0617">
    <property type="taxonomic scope" value="Bacteria"/>
</dbReference>
<feature type="binding site" evidence="11">
    <location>
        <position position="35"/>
    </location>
    <ligand>
        <name>ATP</name>
        <dbReference type="ChEBI" id="CHEBI:30616"/>
    </ligand>
</feature>
<name>G5JPT5_STRCG</name>
<keyword evidence="10 11" id="KW-0694">RNA-binding</keyword>
<dbReference type="Gene3D" id="1.10.110.30">
    <property type="match status" value="1"/>
</dbReference>
<comment type="function">
    <text evidence="11">Catalyzes the addition and repair of the essential 3'-terminal CCA sequence in tRNAs without using a nucleic acid template. Adds these three nucleotides in the order of C, C, and A to the tRNA nucleotide-73, using CTP and ATP as substrates and producing inorganic pyrophosphate. tRNA 3'-terminal CCA addition is required both for tRNA processing and repair. Also involved in tRNA surveillance by mediating tandem CCA addition to generate a CCACCA at the 3' terminus of unstable tRNAs. While stable tRNAs receive only 3'-terminal CCA, unstable tRNAs are marked with CCACCA and rapidly degraded.</text>
</comment>
<dbReference type="PANTHER" id="PTHR46173:SF1">
    <property type="entry name" value="CCA TRNA NUCLEOTIDYLTRANSFERASE 1, MITOCHONDRIAL"/>
    <property type="match status" value="1"/>
</dbReference>
<organism evidence="15 16">
    <name type="scientific">Streptococcus criceti HS-6</name>
    <dbReference type="NCBI Taxonomy" id="873449"/>
    <lineage>
        <taxon>Bacteria</taxon>
        <taxon>Bacillati</taxon>
        <taxon>Bacillota</taxon>
        <taxon>Bacilli</taxon>
        <taxon>Lactobacillales</taxon>
        <taxon>Streptococcaceae</taxon>
        <taxon>Streptococcus</taxon>
    </lineage>
</organism>
<dbReference type="InterPro" id="IPR023068">
    <property type="entry name" value="CCA-adding_enz_firmicutes"/>
</dbReference>
<evidence type="ECO:0000256" key="2">
    <source>
        <dbReference type="ARBA" id="ARBA00022679"/>
    </source>
</evidence>
<reference evidence="15" key="1">
    <citation type="submission" date="2011-07" db="EMBL/GenBank/DDBJ databases">
        <authorList>
            <person name="Stanhope M.J."/>
            <person name="Durkin A.S."/>
            <person name="Hostetler J."/>
            <person name="Kim M."/>
            <person name="Radune D."/>
            <person name="Singh I."/>
            <person name="Town C.D."/>
        </authorList>
    </citation>
    <scope>NUCLEOTIDE SEQUENCE [LARGE SCALE GENOMIC DNA]</scope>
    <source>
        <strain evidence="15">HS-6</strain>
    </source>
</reference>
<protein>
    <recommendedName>
        <fullName evidence="11">CCA-adding enzyme</fullName>
        <ecNumber evidence="11">2.7.7.72</ecNumber>
    </recommendedName>
    <alternativeName>
        <fullName evidence="11">CCA tRNA nucleotidyltransferase</fullName>
    </alternativeName>
    <alternativeName>
        <fullName evidence="11">tRNA CCA-pyrophosphorylase</fullName>
    </alternativeName>
    <alternativeName>
        <fullName evidence="11">tRNA adenylyl-/cytidylyl- transferase</fullName>
    </alternativeName>
    <alternativeName>
        <fullName evidence="11">tRNA nucleotidyltransferase</fullName>
    </alternativeName>
    <alternativeName>
        <fullName evidence="11">tRNA-NT</fullName>
    </alternativeName>
</protein>
<keyword evidence="9 11" id="KW-0460">Magnesium</keyword>
<dbReference type="SUPFAM" id="SSF81891">
    <property type="entry name" value="Poly A polymerase C-terminal region-like"/>
    <property type="match status" value="1"/>
</dbReference>
<evidence type="ECO:0000313" key="15">
    <source>
        <dbReference type="EMBL" id="EHI74530.1"/>
    </source>
</evidence>
<dbReference type="STRING" id="873449.STRCR_1668"/>
<dbReference type="InterPro" id="IPR002646">
    <property type="entry name" value="PolA_pol_head_dom"/>
</dbReference>
<evidence type="ECO:0000256" key="9">
    <source>
        <dbReference type="ARBA" id="ARBA00022842"/>
    </source>
</evidence>
<feature type="binding site" evidence="11">
    <location>
        <position position="116"/>
    </location>
    <ligand>
        <name>CTP</name>
        <dbReference type="ChEBI" id="CHEBI:37563"/>
    </ligand>
</feature>
<evidence type="ECO:0000313" key="16">
    <source>
        <dbReference type="Proteomes" id="UP000004322"/>
    </source>
</evidence>
<dbReference type="GO" id="GO:0042245">
    <property type="term" value="P:RNA repair"/>
    <property type="evidence" value="ECO:0007669"/>
    <property type="project" value="UniProtKB-KW"/>
</dbReference>
<dbReference type="InterPro" id="IPR050264">
    <property type="entry name" value="Bact_CCA-adding_enz_type3_sf"/>
</dbReference>
<comment type="similarity">
    <text evidence="11">Belongs to the tRNA nucleotidyltransferase/poly(A) polymerase family. Bacterial CCA-adding enzyme type 3 subfamily.</text>
</comment>
<feature type="binding site" evidence="11">
    <location>
        <position position="159"/>
    </location>
    <ligand>
        <name>CTP</name>
        <dbReference type="ChEBI" id="CHEBI:37563"/>
    </ligand>
</feature>
<feature type="domain" description="tRNA nucleotidyltransferase/poly(A) polymerase RNA and SrmB- binding" evidence="13">
    <location>
        <begin position="174"/>
        <end position="232"/>
    </location>
</feature>
<feature type="domain" description="Poly A polymerase head" evidence="12">
    <location>
        <begin position="27"/>
        <end position="147"/>
    </location>
</feature>
<dbReference type="CDD" id="cd05398">
    <property type="entry name" value="NT_ClassII-CCAase"/>
    <property type="match status" value="1"/>
</dbReference>
<dbReference type="AlphaFoldDB" id="G5JPT5"/>
<feature type="binding site" evidence="11">
    <location>
        <position position="168"/>
    </location>
    <ligand>
        <name>ATP</name>
        <dbReference type="ChEBI" id="CHEBI:30616"/>
    </ligand>
</feature>
<keyword evidence="16" id="KW-1185">Reference proteome</keyword>
<dbReference type="PANTHER" id="PTHR46173">
    <property type="entry name" value="CCA TRNA NUCLEOTIDYLTRANSFERASE 1, MITOCHONDRIAL"/>
    <property type="match status" value="1"/>
</dbReference>
<evidence type="ECO:0000256" key="6">
    <source>
        <dbReference type="ARBA" id="ARBA00022741"/>
    </source>
</evidence>
<dbReference type="GO" id="GO:0000049">
    <property type="term" value="F:tRNA binding"/>
    <property type="evidence" value="ECO:0007669"/>
    <property type="project" value="UniProtKB-UniRule"/>
</dbReference>
<dbReference type="InterPro" id="IPR032828">
    <property type="entry name" value="PolyA_RNA-bd"/>
</dbReference>
<feature type="binding site" evidence="11">
    <location>
        <position position="162"/>
    </location>
    <ligand>
        <name>CTP</name>
        <dbReference type="ChEBI" id="CHEBI:37563"/>
    </ligand>
</feature>
<proteinExistence type="inferred from homology"/>
<dbReference type="GO" id="GO:0005524">
    <property type="term" value="F:ATP binding"/>
    <property type="evidence" value="ECO:0007669"/>
    <property type="project" value="UniProtKB-UniRule"/>
</dbReference>
<dbReference type="HAMAP" id="MF_01263">
    <property type="entry name" value="CCA_bact_type3"/>
    <property type="match status" value="1"/>
</dbReference>
<feature type="binding site" evidence="11">
    <location>
        <position position="159"/>
    </location>
    <ligand>
        <name>ATP</name>
        <dbReference type="ChEBI" id="CHEBI:30616"/>
    </ligand>
</feature>
<dbReference type="EMBL" id="AEUV02000002">
    <property type="protein sequence ID" value="EHI74530.1"/>
    <property type="molecule type" value="Genomic_DNA"/>
</dbReference>
<keyword evidence="7 11" id="KW-0692">RNA repair</keyword>
<comment type="catalytic activity">
    <reaction evidence="11">
        <text>a tRNA with a 3' CCA end + 2 CTP + ATP = a tRNA with a 3' CCACCA end + 3 diphosphate</text>
        <dbReference type="Rhea" id="RHEA:76235"/>
        <dbReference type="Rhea" id="RHEA-COMP:10468"/>
        <dbReference type="Rhea" id="RHEA-COMP:18655"/>
        <dbReference type="ChEBI" id="CHEBI:30616"/>
        <dbReference type="ChEBI" id="CHEBI:33019"/>
        <dbReference type="ChEBI" id="CHEBI:37563"/>
        <dbReference type="ChEBI" id="CHEBI:83071"/>
        <dbReference type="ChEBI" id="CHEBI:195187"/>
    </reaction>
</comment>
<keyword evidence="3 11" id="KW-0819">tRNA processing</keyword>
<keyword evidence="2 11" id="KW-0808">Transferase</keyword>
<dbReference type="GO" id="GO:0160016">
    <property type="term" value="F:CCACCA tRNA nucleotidyltransferase activity"/>
    <property type="evidence" value="ECO:0007669"/>
    <property type="project" value="RHEA"/>
</dbReference>
<keyword evidence="6 11" id="KW-0547">Nucleotide-binding</keyword>
<keyword evidence="8 11" id="KW-0067">ATP-binding</keyword>
<comment type="caution">
    <text evidence="15">The sequence shown here is derived from an EMBL/GenBank/DDBJ whole genome shotgun (WGS) entry which is preliminary data.</text>
</comment>
<evidence type="ECO:0000256" key="7">
    <source>
        <dbReference type="ARBA" id="ARBA00022800"/>
    </source>
</evidence>
<dbReference type="RefSeq" id="WP_004227823.1">
    <property type="nucleotide sequence ID" value="NZ_AEUV02000002.1"/>
</dbReference>
<feature type="domain" description="CCA-adding enzyme C-terminal" evidence="14">
    <location>
        <begin position="252"/>
        <end position="396"/>
    </location>
</feature>
<dbReference type="GO" id="GO:0000287">
    <property type="term" value="F:magnesium ion binding"/>
    <property type="evidence" value="ECO:0007669"/>
    <property type="project" value="UniProtKB-UniRule"/>
</dbReference>
<dbReference type="InterPro" id="IPR032810">
    <property type="entry name" value="CCA-adding_enz_C"/>
</dbReference>
<feature type="binding site" evidence="11">
    <location>
        <position position="116"/>
    </location>
    <ligand>
        <name>ATP</name>
        <dbReference type="ChEBI" id="CHEBI:30616"/>
    </ligand>
</feature>
<dbReference type="Pfam" id="PF12627">
    <property type="entry name" value="PolyA_pol_RNAbd"/>
    <property type="match status" value="1"/>
</dbReference>
<evidence type="ECO:0000256" key="3">
    <source>
        <dbReference type="ARBA" id="ARBA00022694"/>
    </source>
</evidence>
<accession>G5JPT5</accession>
<feature type="binding site" evidence="11">
    <location>
        <position position="168"/>
    </location>
    <ligand>
        <name>CTP</name>
        <dbReference type="ChEBI" id="CHEBI:37563"/>
    </ligand>
</feature>
<comment type="miscellaneous">
    <text evidence="11">A single active site specifically recognizes both ATP and CTP and is responsible for their addition.</text>
</comment>
<dbReference type="Gene3D" id="1.10.246.80">
    <property type="match status" value="1"/>
</dbReference>
<comment type="catalytic activity">
    <reaction evidence="11">
        <text>a tRNA precursor + 2 CTP + ATP = a tRNA with a 3' CCA end + 3 diphosphate</text>
        <dbReference type="Rhea" id="RHEA:14433"/>
        <dbReference type="Rhea" id="RHEA-COMP:10465"/>
        <dbReference type="Rhea" id="RHEA-COMP:10468"/>
        <dbReference type="ChEBI" id="CHEBI:30616"/>
        <dbReference type="ChEBI" id="CHEBI:33019"/>
        <dbReference type="ChEBI" id="CHEBI:37563"/>
        <dbReference type="ChEBI" id="CHEBI:74896"/>
        <dbReference type="ChEBI" id="CHEBI:83071"/>
        <dbReference type="EC" id="2.7.7.72"/>
    </reaction>
</comment>
<evidence type="ECO:0000256" key="10">
    <source>
        <dbReference type="ARBA" id="ARBA00022884"/>
    </source>
</evidence>
<dbReference type="Pfam" id="PF13735">
    <property type="entry name" value="tRNA_NucTran2_2"/>
    <property type="match status" value="1"/>
</dbReference>
<evidence type="ECO:0000259" key="13">
    <source>
        <dbReference type="Pfam" id="PF12627"/>
    </source>
</evidence>
<feature type="binding site" evidence="11">
    <location>
        <position position="32"/>
    </location>
    <ligand>
        <name>CTP</name>
        <dbReference type="ChEBI" id="CHEBI:37563"/>
    </ligand>
</feature>
<feature type="binding site" evidence="11">
    <location>
        <position position="165"/>
    </location>
    <ligand>
        <name>ATP</name>
        <dbReference type="ChEBI" id="CHEBI:30616"/>
    </ligand>
</feature>
<feature type="binding site" evidence="11">
    <location>
        <position position="165"/>
    </location>
    <ligand>
        <name>CTP</name>
        <dbReference type="ChEBI" id="CHEBI:37563"/>
    </ligand>
</feature>
<gene>
    <name evidence="11" type="primary">cca</name>
    <name evidence="15" type="ORF">STRCR_1668</name>
</gene>
<comment type="cofactor">
    <cofactor evidence="1 11">
        <name>Mg(2+)</name>
        <dbReference type="ChEBI" id="CHEBI:18420"/>
    </cofactor>
</comment>
<comment type="subunit">
    <text evidence="11">Homodimer.</text>
</comment>
<evidence type="ECO:0000256" key="5">
    <source>
        <dbReference type="ARBA" id="ARBA00022723"/>
    </source>
</evidence>
<sequence>MRLKNLPSEFQEALPVLEKIKSAGYEAYFVGGSVRDALLNRPIHDVDIATSSYPQETKRIFERTVDIGIEHGTVLVLENGGEYEVTTFRTEDVYVDYRRPKSVSFVRSLEEDLKRRDFTVNAFALAEDAQIVDLFDGFSDLENQVLRAVGRADERFSEDALRIMRGLRFAASLNFTIETSTFAAMKIYAPLLEKISVERSFIEFDKLLTAPYWKKGLEALIQAKACDYLPDLQGKADKLATLLTDYADDFVFATSEQAWAALCLALKIKNCKAFLKKWKTSSHFQKMVTQLVAIYDHRLTAVHDKQTLYRYSKPLAELAENLRQAQGLTVDFDLIAQLDASLLIHHKKEIVVNGGDLMAQLGLRPGPALGQVLNQIEAAIVQGELANEREAILAFAESKIE</sequence>
<evidence type="ECO:0000259" key="14">
    <source>
        <dbReference type="Pfam" id="PF13735"/>
    </source>
</evidence>